<feature type="region of interest" description="Disordered" evidence="1">
    <location>
        <begin position="91"/>
        <end position="110"/>
    </location>
</feature>
<proteinExistence type="predicted"/>
<dbReference type="AlphaFoldDB" id="A0ABD0YXD9"/>
<feature type="compositionally biased region" description="Basic and acidic residues" evidence="1">
    <location>
        <begin position="91"/>
        <end position="102"/>
    </location>
</feature>
<name>A0ABD0YXD9_9HEMI</name>
<comment type="caution">
    <text evidence="2">The sequence shown here is derived from an EMBL/GenBank/DDBJ whole genome shotgun (WGS) entry which is preliminary data.</text>
</comment>
<evidence type="ECO:0000313" key="2">
    <source>
        <dbReference type="EMBL" id="KAL1140621.1"/>
    </source>
</evidence>
<sequence>MASKRRNTFLKEKKQETTENVENFPANPVLIPGVSAATRHSYNVIGHYEVREVVFPLVGDRPVAGIYRVCSQQSQNESEYRQLCHFFAHDRHGPNGTDIERRRPIKGFAG</sequence>
<accession>A0ABD0YXD9</accession>
<reference evidence="2 3" key="1">
    <citation type="submission" date="2024-07" db="EMBL/GenBank/DDBJ databases">
        <title>Chromosome-level genome assembly of the water stick insect Ranatra chinensis (Heteroptera: Nepidae).</title>
        <authorList>
            <person name="Liu X."/>
        </authorList>
    </citation>
    <scope>NUCLEOTIDE SEQUENCE [LARGE SCALE GENOMIC DNA]</scope>
    <source>
        <strain evidence="2">Cailab_2021Rc</strain>
        <tissue evidence="2">Muscle</tissue>
    </source>
</reference>
<gene>
    <name evidence="2" type="ORF">AAG570_000551</name>
</gene>
<feature type="region of interest" description="Disordered" evidence="1">
    <location>
        <begin position="1"/>
        <end position="21"/>
    </location>
</feature>
<organism evidence="2 3">
    <name type="scientific">Ranatra chinensis</name>
    <dbReference type="NCBI Taxonomy" id="642074"/>
    <lineage>
        <taxon>Eukaryota</taxon>
        <taxon>Metazoa</taxon>
        <taxon>Ecdysozoa</taxon>
        <taxon>Arthropoda</taxon>
        <taxon>Hexapoda</taxon>
        <taxon>Insecta</taxon>
        <taxon>Pterygota</taxon>
        <taxon>Neoptera</taxon>
        <taxon>Paraneoptera</taxon>
        <taxon>Hemiptera</taxon>
        <taxon>Heteroptera</taxon>
        <taxon>Panheteroptera</taxon>
        <taxon>Nepomorpha</taxon>
        <taxon>Nepidae</taxon>
        <taxon>Ranatrinae</taxon>
        <taxon>Ranatra</taxon>
    </lineage>
</organism>
<protein>
    <submittedName>
        <fullName evidence="2">Uncharacterized protein</fullName>
    </submittedName>
</protein>
<dbReference type="Proteomes" id="UP001558652">
    <property type="component" value="Unassembled WGS sequence"/>
</dbReference>
<evidence type="ECO:0000256" key="1">
    <source>
        <dbReference type="SAM" id="MobiDB-lite"/>
    </source>
</evidence>
<evidence type="ECO:0000313" key="3">
    <source>
        <dbReference type="Proteomes" id="UP001558652"/>
    </source>
</evidence>
<keyword evidence="3" id="KW-1185">Reference proteome</keyword>
<dbReference type="EMBL" id="JBFDAA010000001">
    <property type="protein sequence ID" value="KAL1140621.1"/>
    <property type="molecule type" value="Genomic_DNA"/>
</dbReference>